<evidence type="ECO:0000313" key="2">
    <source>
        <dbReference type="Proteomes" id="UP000240830"/>
    </source>
</evidence>
<accession>A0A2H9TH16</accession>
<protein>
    <submittedName>
        <fullName evidence="1">Uncharacterized protein</fullName>
    </submittedName>
</protein>
<keyword evidence="2" id="KW-1185">Reference proteome</keyword>
<organism evidence="1 2">
    <name type="scientific">Paramicrosporidium saccamoebae</name>
    <dbReference type="NCBI Taxonomy" id="1246581"/>
    <lineage>
        <taxon>Eukaryota</taxon>
        <taxon>Fungi</taxon>
        <taxon>Fungi incertae sedis</taxon>
        <taxon>Cryptomycota</taxon>
        <taxon>Cryptomycota incertae sedis</taxon>
        <taxon>Paramicrosporidium</taxon>
    </lineage>
</organism>
<evidence type="ECO:0000313" key="1">
    <source>
        <dbReference type="EMBL" id="PJF16910.1"/>
    </source>
</evidence>
<reference evidence="1 2" key="1">
    <citation type="submission" date="2016-10" db="EMBL/GenBank/DDBJ databases">
        <title>The genome of Paramicrosporidium saccamoebae is the missing link in understanding Cryptomycota and Microsporidia evolution.</title>
        <authorList>
            <person name="Quandt C.A."/>
            <person name="Beaudet D."/>
            <person name="Corsaro D."/>
            <person name="Michel R."/>
            <person name="Corradi N."/>
            <person name="James T."/>
        </authorList>
    </citation>
    <scope>NUCLEOTIDE SEQUENCE [LARGE SCALE GENOMIC DNA]</scope>
    <source>
        <strain evidence="1 2">KSL3</strain>
    </source>
</reference>
<gene>
    <name evidence="1" type="ORF">PSACC_03276</name>
</gene>
<name>A0A2H9TH16_9FUNG</name>
<comment type="caution">
    <text evidence="1">The sequence shown here is derived from an EMBL/GenBank/DDBJ whole genome shotgun (WGS) entry which is preliminary data.</text>
</comment>
<proteinExistence type="predicted"/>
<dbReference type="EMBL" id="MTSL01000202">
    <property type="protein sequence ID" value="PJF16910.1"/>
    <property type="molecule type" value="Genomic_DNA"/>
</dbReference>
<dbReference type="AlphaFoldDB" id="A0A2H9TH16"/>
<dbReference type="Proteomes" id="UP000240830">
    <property type="component" value="Unassembled WGS sequence"/>
</dbReference>
<sequence length="173" mass="20210">MYYIIEAVTKIIKVAYAGLEEKYRERIDIATLKLLCQAEDPHNFQKLDTLFESKLKFSYSAWIFERLQEVAKSCKESYPLFVPSSLHASICECFLRHGTLPDWLIEGAKDNRKALYVEGYIACAQYLVDRDKEKLQKTIDELIKRSRALSDKYRLYVKGSIKFLRNPDRLVGN</sequence>